<dbReference type="RefSeq" id="XP_004931814.3">
    <property type="nucleotide sequence ID" value="XM_004931757.4"/>
</dbReference>
<organism evidence="10 11">
    <name type="scientific">Bombyx mori</name>
    <name type="common">Silk moth</name>
    <dbReference type="NCBI Taxonomy" id="7091"/>
    <lineage>
        <taxon>Eukaryota</taxon>
        <taxon>Metazoa</taxon>
        <taxon>Ecdysozoa</taxon>
        <taxon>Arthropoda</taxon>
        <taxon>Hexapoda</taxon>
        <taxon>Insecta</taxon>
        <taxon>Pterygota</taxon>
        <taxon>Neoptera</taxon>
        <taxon>Endopterygota</taxon>
        <taxon>Lepidoptera</taxon>
        <taxon>Glossata</taxon>
        <taxon>Ditrysia</taxon>
        <taxon>Bombycoidea</taxon>
        <taxon>Bombycidae</taxon>
        <taxon>Bombycinae</taxon>
        <taxon>Bombyx</taxon>
    </lineage>
</organism>
<reference evidence="11" key="1">
    <citation type="journal article" date="2008" name="Insect Biochem. Mol. Biol.">
        <title>The genome of a lepidopteran model insect, the silkworm Bombyx mori.</title>
        <authorList>
            <consortium name="International Silkworm Genome Consortium"/>
        </authorList>
    </citation>
    <scope>NUCLEOTIDE SEQUENCE [LARGE SCALE GENOMIC DNA]</scope>
    <source>
        <strain evidence="11">p50T</strain>
    </source>
</reference>
<accession>A0A8R1WQX7</accession>
<dbReference type="GO" id="GO:0032222">
    <property type="term" value="P:regulation of synaptic transmission, cholinergic"/>
    <property type="evidence" value="ECO:0007669"/>
    <property type="project" value="InterPro"/>
</dbReference>
<keyword evidence="11" id="KW-1185">Reference proteome</keyword>
<protein>
    <recommendedName>
        <fullName evidence="12">Protein sleepless</fullName>
    </recommendedName>
</protein>
<evidence type="ECO:0000256" key="4">
    <source>
        <dbReference type="ARBA" id="ARBA00022729"/>
    </source>
</evidence>
<feature type="transmembrane region" description="Helical" evidence="9">
    <location>
        <begin position="184"/>
        <end position="206"/>
    </location>
</feature>
<keyword evidence="6 9" id="KW-0472">Membrane</keyword>
<evidence type="ECO:0000256" key="1">
    <source>
        <dbReference type="ARBA" id="ARBA00004589"/>
    </source>
</evidence>
<keyword evidence="2" id="KW-0336">GPI-anchor</keyword>
<dbReference type="Pfam" id="PF17064">
    <property type="entry name" value="QVR"/>
    <property type="match status" value="1"/>
</dbReference>
<keyword evidence="3 9" id="KW-0812">Transmembrane</keyword>
<evidence type="ECO:0000256" key="9">
    <source>
        <dbReference type="SAM" id="Phobius"/>
    </source>
</evidence>
<comment type="subcellular location">
    <subcellularLocation>
        <location evidence="1">Membrane</location>
        <topology evidence="1">Lipid-anchor</topology>
        <topology evidence="1">GPI-anchor</topology>
    </subcellularLocation>
</comment>
<evidence type="ECO:0000256" key="3">
    <source>
        <dbReference type="ARBA" id="ARBA00022692"/>
    </source>
</evidence>
<evidence type="ECO:0000256" key="8">
    <source>
        <dbReference type="ARBA" id="ARBA00023288"/>
    </source>
</evidence>
<evidence type="ECO:0000256" key="5">
    <source>
        <dbReference type="ARBA" id="ARBA00022989"/>
    </source>
</evidence>
<reference evidence="10" key="2">
    <citation type="submission" date="2022-06" db="UniProtKB">
        <authorList>
            <consortium name="EnsemblMetazoa"/>
        </authorList>
    </citation>
    <scope>IDENTIFICATION</scope>
    <source>
        <strain evidence="10">p50T (Dazao)</strain>
    </source>
</reference>
<dbReference type="GO" id="GO:0030431">
    <property type="term" value="P:sleep"/>
    <property type="evidence" value="ECO:0007669"/>
    <property type="project" value="InterPro"/>
</dbReference>
<dbReference type="PANTHER" id="PTHR33562">
    <property type="entry name" value="ATILLA, ISOFORM B-RELATED-RELATED"/>
    <property type="match status" value="1"/>
</dbReference>
<sequence>MVILYVCVGRRRGVGRARSLLCSTRLSIALSSTKHACIRPLKNNYKINMAKSVAFAFAVLLALFETGYCIKCYQCNSEQDKNCGDPFKSAKPPVECNTQDSINFNTLYLRNILPVEVLNSVTGAPRYCHKIVMKSGTVVRTCLDVNPNDSQHTCRVVELASNTAIADSAKVKSCAVCNKDNCNGAGSISFSLPLATFALIATYFVFKQ</sequence>
<evidence type="ECO:0000256" key="7">
    <source>
        <dbReference type="ARBA" id="ARBA00023180"/>
    </source>
</evidence>
<keyword evidence="8" id="KW-0449">Lipoprotein</keyword>
<keyword evidence="4" id="KW-0732">Signal</keyword>
<proteinExistence type="predicted"/>
<dbReference type="GO" id="GO:0098552">
    <property type="term" value="C:side of membrane"/>
    <property type="evidence" value="ECO:0007669"/>
    <property type="project" value="UniProtKB-KW"/>
</dbReference>
<dbReference type="EnsemblMetazoa" id="XM_004931757.3">
    <property type="protein sequence ID" value="XP_004931814.3"/>
    <property type="gene ID" value="LOC101743420"/>
</dbReference>
<keyword evidence="5 9" id="KW-1133">Transmembrane helix</keyword>
<dbReference type="Proteomes" id="UP000005204">
    <property type="component" value="Unassembled WGS sequence"/>
</dbReference>
<name>A0A8R1WQX7_BOMMO</name>
<dbReference type="GeneID" id="101743420"/>
<evidence type="ECO:0000313" key="11">
    <source>
        <dbReference type="Proteomes" id="UP000005204"/>
    </source>
</evidence>
<evidence type="ECO:0000256" key="6">
    <source>
        <dbReference type="ARBA" id="ARBA00023136"/>
    </source>
</evidence>
<dbReference type="AlphaFoldDB" id="A0A8R1WQX7"/>
<evidence type="ECO:0008006" key="12">
    <source>
        <dbReference type="Google" id="ProtNLM"/>
    </source>
</evidence>
<keyword evidence="7" id="KW-0325">Glycoprotein</keyword>
<evidence type="ECO:0000256" key="2">
    <source>
        <dbReference type="ARBA" id="ARBA00022622"/>
    </source>
</evidence>
<dbReference type="KEGG" id="bmor:101743420"/>
<evidence type="ECO:0000313" key="10">
    <source>
        <dbReference type="EnsemblMetazoa" id="XP_004931814.3"/>
    </source>
</evidence>
<dbReference type="InterPro" id="IPR050975">
    <property type="entry name" value="Sleep_regulator"/>
</dbReference>
<dbReference type="InterPro" id="IPR031424">
    <property type="entry name" value="QVR-like"/>
</dbReference>